<dbReference type="Gene3D" id="3.40.50.1000">
    <property type="entry name" value="HAD superfamily/HAD-like"/>
    <property type="match status" value="1"/>
</dbReference>
<evidence type="ECO:0000313" key="2">
    <source>
        <dbReference type="Proteomes" id="UP001378960"/>
    </source>
</evidence>
<reference evidence="1 2" key="1">
    <citation type="journal article" date="2023" name="Elife">
        <title>Identification of key yeast species and microbe-microbe interactions impacting larval growth of Drosophila in the wild.</title>
        <authorList>
            <person name="Mure A."/>
            <person name="Sugiura Y."/>
            <person name="Maeda R."/>
            <person name="Honda K."/>
            <person name="Sakurai N."/>
            <person name="Takahashi Y."/>
            <person name="Watada M."/>
            <person name="Katoh T."/>
            <person name="Gotoh A."/>
            <person name="Gotoh Y."/>
            <person name="Taniguchi I."/>
            <person name="Nakamura K."/>
            <person name="Hayashi T."/>
            <person name="Katayama T."/>
            <person name="Uemura T."/>
            <person name="Hattori Y."/>
        </authorList>
    </citation>
    <scope>NUCLEOTIDE SEQUENCE [LARGE SCALE GENOMIC DNA]</scope>
    <source>
        <strain evidence="1 2">PK-24</strain>
    </source>
</reference>
<name>A0AAV5QZ97_PICKL</name>
<accession>A0AAV5QZ97</accession>
<dbReference type="PANTHER" id="PTHR43885">
    <property type="entry name" value="HALOACID DEHALOGENASE-LIKE HYDROLASE"/>
    <property type="match status" value="1"/>
</dbReference>
<dbReference type="GO" id="GO:0016787">
    <property type="term" value="F:hydrolase activity"/>
    <property type="evidence" value="ECO:0007669"/>
    <property type="project" value="UniProtKB-KW"/>
</dbReference>
<protein>
    <submittedName>
        <fullName evidence="1">Haloacid dehalogenase-like hydrolase</fullName>
    </submittedName>
</protein>
<comment type="caution">
    <text evidence="1">The sequence shown here is derived from an EMBL/GenBank/DDBJ whole genome shotgun (WGS) entry which is preliminary data.</text>
</comment>
<dbReference type="EMBL" id="BTGB01000001">
    <property type="protein sequence ID" value="GMM44613.1"/>
    <property type="molecule type" value="Genomic_DNA"/>
</dbReference>
<sequence>MTGYRLVLPNNTNNDETNVTIKGIIFDMDGTLTKPQTWMFGEMRNQLNVPNGIDILTHLDSLPTIKDKEEAELKLRLIEEKAMIEQEPTIGLFETLQKLNKLDIKTSICTRNVPKPVSKFCSKFLNYDPFNDENGNGNSILTGPIVTREFKPPKPSAKPLLHIINSWNVKSNEVIMVGDSNDDIDAGLNAGCAVILLRHDDNYHVEKSYNFENNNKLDAIVTDLNELYNVLENGLYVKSRESI</sequence>
<dbReference type="Proteomes" id="UP001378960">
    <property type="component" value="Unassembled WGS sequence"/>
</dbReference>
<dbReference type="CDD" id="cd01427">
    <property type="entry name" value="HAD_like"/>
    <property type="match status" value="1"/>
</dbReference>
<keyword evidence="2" id="KW-1185">Reference proteome</keyword>
<keyword evidence="1" id="KW-0378">Hydrolase</keyword>
<evidence type="ECO:0000313" key="1">
    <source>
        <dbReference type="EMBL" id="GMM44613.1"/>
    </source>
</evidence>
<dbReference type="PANTHER" id="PTHR43885:SF1">
    <property type="entry name" value="SUPERFAMILY HYDROLASE, PUTATIVE (AFU_ORTHOLOGUE AFUA_4G13290)-RELATED"/>
    <property type="match status" value="1"/>
</dbReference>
<dbReference type="SFLD" id="SFLDS00003">
    <property type="entry name" value="Haloacid_Dehalogenase"/>
    <property type="match status" value="1"/>
</dbReference>
<dbReference type="SFLD" id="SFLDG01129">
    <property type="entry name" value="C1.5:_HAD__Beta-PGM__Phosphata"/>
    <property type="match status" value="1"/>
</dbReference>
<dbReference type="SUPFAM" id="SSF56784">
    <property type="entry name" value="HAD-like"/>
    <property type="match status" value="1"/>
</dbReference>
<dbReference type="Pfam" id="PF00702">
    <property type="entry name" value="Hydrolase"/>
    <property type="match status" value="1"/>
</dbReference>
<organism evidence="1 2">
    <name type="scientific">Pichia kluyveri</name>
    <name type="common">Yeast</name>
    <dbReference type="NCBI Taxonomy" id="36015"/>
    <lineage>
        <taxon>Eukaryota</taxon>
        <taxon>Fungi</taxon>
        <taxon>Dikarya</taxon>
        <taxon>Ascomycota</taxon>
        <taxon>Saccharomycotina</taxon>
        <taxon>Pichiomycetes</taxon>
        <taxon>Pichiales</taxon>
        <taxon>Pichiaceae</taxon>
        <taxon>Pichia</taxon>
    </lineage>
</organism>
<dbReference type="InterPro" id="IPR036412">
    <property type="entry name" value="HAD-like_sf"/>
</dbReference>
<gene>
    <name evidence="1" type="ORF">DAPK24_011880</name>
</gene>
<dbReference type="AlphaFoldDB" id="A0AAV5QZ97"/>
<proteinExistence type="predicted"/>
<dbReference type="InterPro" id="IPR023214">
    <property type="entry name" value="HAD_sf"/>
</dbReference>
<dbReference type="Gene3D" id="1.10.260.80">
    <property type="match status" value="1"/>
</dbReference>